<gene>
    <name evidence="1" type="primary">yyaC</name>
    <name evidence="1" type="ORF">Q5741_15555</name>
</gene>
<keyword evidence="1" id="KW-0645">Protease</keyword>
<protein>
    <submittedName>
        <fullName evidence="1">Spore protease YyaC</fullName>
    </submittedName>
</protein>
<accession>A0ABT9CIQ5</accession>
<reference evidence="1 2" key="1">
    <citation type="submission" date="2023-07" db="EMBL/GenBank/DDBJ databases">
        <title>Paenibacillus sp. JX-17 nov. isolated from soil.</title>
        <authorList>
            <person name="Wan Y."/>
            <person name="Liu B."/>
        </authorList>
    </citation>
    <scope>NUCLEOTIDE SEQUENCE [LARGE SCALE GENOMIC DNA]</scope>
    <source>
        <strain evidence="1 2">JX-17</strain>
    </source>
</reference>
<organism evidence="1 2">
    <name type="scientific">Paenibacillus lacisoli</name>
    <dbReference type="NCBI Taxonomy" id="3064525"/>
    <lineage>
        <taxon>Bacteria</taxon>
        <taxon>Bacillati</taxon>
        <taxon>Bacillota</taxon>
        <taxon>Bacilli</taxon>
        <taxon>Bacillales</taxon>
        <taxon>Paenibacillaceae</taxon>
        <taxon>Paenibacillus</taxon>
    </lineage>
</organism>
<dbReference type="RefSeq" id="WP_305025044.1">
    <property type="nucleotide sequence ID" value="NZ_JAUQTB010000010.1"/>
</dbReference>
<keyword evidence="2" id="KW-1185">Reference proteome</keyword>
<keyword evidence="1" id="KW-0378">Hydrolase</keyword>
<dbReference type="InterPro" id="IPR009665">
    <property type="entry name" value="YyaC"/>
</dbReference>
<evidence type="ECO:0000313" key="2">
    <source>
        <dbReference type="Proteomes" id="UP001240171"/>
    </source>
</evidence>
<dbReference type="SUPFAM" id="SSF53163">
    <property type="entry name" value="HybD-like"/>
    <property type="match status" value="1"/>
</dbReference>
<dbReference type="Pfam" id="PF06866">
    <property type="entry name" value="DUF1256"/>
    <property type="match status" value="1"/>
</dbReference>
<evidence type="ECO:0000313" key="1">
    <source>
        <dbReference type="EMBL" id="MDO7907827.1"/>
    </source>
</evidence>
<dbReference type="GO" id="GO:0008233">
    <property type="term" value="F:peptidase activity"/>
    <property type="evidence" value="ECO:0007669"/>
    <property type="project" value="UniProtKB-KW"/>
</dbReference>
<name>A0ABT9CIQ5_9BACL</name>
<dbReference type="NCBIfam" id="TIGR02841">
    <property type="entry name" value="spore_YyaC"/>
    <property type="match status" value="1"/>
</dbReference>
<dbReference type="EMBL" id="JAUQTB010000010">
    <property type="protein sequence ID" value="MDO7907827.1"/>
    <property type="molecule type" value="Genomic_DNA"/>
</dbReference>
<proteinExistence type="predicted"/>
<dbReference type="Proteomes" id="UP001240171">
    <property type="component" value="Unassembled WGS sequence"/>
</dbReference>
<comment type="caution">
    <text evidence="1">The sequence shown here is derived from an EMBL/GenBank/DDBJ whole genome shotgun (WGS) entry which is preliminary data.</text>
</comment>
<dbReference type="InterPro" id="IPR023430">
    <property type="entry name" value="Pept_HybD-like_dom_sf"/>
</dbReference>
<sequence length="182" mass="19138">MHSQPARPTKVEGRGLQAFFAGIHALHPLENITFLCIGTDRSTGDALGPLTGTMLLEQGFQDVIGTMVNPCDASNLSRRLQQVPKQRIVIAIDACLGQPGAVGSFLTADSPLYPAASIGLDLPAVGHYSIAAVVNEQGPRPYATLQMTSLHHVLGMASIIAKSAAAGFGLHPQHGTAEYGFR</sequence>
<dbReference type="GO" id="GO:0006508">
    <property type="term" value="P:proteolysis"/>
    <property type="evidence" value="ECO:0007669"/>
    <property type="project" value="UniProtKB-KW"/>
</dbReference>